<accession>A0A1H9B7D8</accession>
<dbReference type="Proteomes" id="UP000199647">
    <property type="component" value="Unassembled WGS sequence"/>
</dbReference>
<evidence type="ECO:0000259" key="1">
    <source>
        <dbReference type="Pfam" id="PF09084"/>
    </source>
</evidence>
<protein>
    <submittedName>
        <fullName evidence="2">NitT/TauT family transport system substrate-binding protein</fullName>
    </submittedName>
</protein>
<dbReference type="Pfam" id="PF09084">
    <property type="entry name" value="NMT1"/>
    <property type="match status" value="1"/>
</dbReference>
<gene>
    <name evidence="2" type="ORF">SAMN05216548_101627</name>
</gene>
<proteinExistence type="predicted"/>
<organism evidence="2 3">
    <name type="scientific">Faunimonas pinastri</name>
    <dbReference type="NCBI Taxonomy" id="1855383"/>
    <lineage>
        <taxon>Bacteria</taxon>
        <taxon>Pseudomonadati</taxon>
        <taxon>Pseudomonadota</taxon>
        <taxon>Alphaproteobacteria</taxon>
        <taxon>Hyphomicrobiales</taxon>
        <taxon>Afifellaceae</taxon>
        <taxon>Faunimonas</taxon>
    </lineage>
</organism>
<dbReference type="SUPFAM" id="SSF53850">
    <property type="entry name" value="Periplasmic binding protein-like II"/>
    <property type="match status" value="1"/>
</dbReference>
<evidence type="ECO:0000313" key="2">
    <source>
        <dbReference type="EMBL" id="SEP84603.1"/>
    </source>
</evidence>
<dbReference type="PANTHER" id="PTHR30024">
    <property type="entry name" value="ALIPHATIC SULFONATES-BINDING PROTEIN-RELATED"/>
    <property type="match status" value="1"/>
</dbReference>
<keyword evidence="3" id="KW-1185">Reference proteome</keyword>
<dbReference type="STRING" id="1855383.SAMN05216548_101627"/>
<dbReference type="Gene3D" id="3.40.190.10">
    <property type="entry name" value="Periplasmic binding protein-like II"/>
    <property type="match status" value="2"/>
</dbReference>
<sequence length="325" mass="34617">MLGAGSRAMAADARVLKINTLASASAVNVPLQSALRSGLGEIAGFAPAEMRPTAKIPQIAQEVIAGAADMGDADIASTLAAAEAGADLKIIGLSYNNTDQVIVSNADKTKSLADIADRGGTIAVNSIGDFMYVMVLGALAKQGIDPQKVNFIEMGSSGDRARALLAGRVDAVPMHIEQAEQIKARGNYQVLVTPWKEYDDWFSAVIMATSGWLKADENKKAAVAVLKASLTAFRKTDSDYAWYKTQVGKYASSKDLKAADDTLLKPVWQQLTGEIKAFSDMEQLNPDAFAKIMPVYKQAGALKGTLDLGKVIDRTYLEQALKELA</sequence>
<dbReference type="AlphaFoldDB" id="A0A1H9B7D8"/>
<dbReference type="InterPro" id="IPR015168">
    <property type="entry name" value="SsuA/THI5"/>
</dbReference>
<dbReference type="EMBL" id="FOFG01000001">
    <property type="protein sequence ID" value="SEP84603.1"/>
    <property type="molecule type" value="Genomic_DNA"/>
</dbReference>
<reference evidence="2 3" key="1">
    <citation type="submission" date="2016-10" db="EMBL/GenBank/DDBJ databases">
        <authorList>
            <person name="de Groot N.N."/>
        </authorList>
    </citation>
    <scope>NUCLEOTIDE SEQUENCE [LARGE SCALE GENOMIC DNA]</scope>
    <source>
        <strain evidence="2 3">A52C2</strain>
    </source>
</reference>
<name>A0A1H9B7D8_9HYPH</name>
<evidence type="ECO:0000313" key="3">
    <source>
        <dbReference type="Proteomes" id="UP000199647"/>
    </source>
</evidence>
<feature type="domain" description="SsuA/THI5-like" evidence="1">
    <location>
        <begin position="59"/>
        <end position="232"/>
    </location>
</feature>